<evidence type="ECO:0000256" key="1">
    <source>
        <dbReference type="SAM" id="MobiDB-lite"/>
    </source>
</evidence>
<accession>K9THX0</accession>
<name>K9THX0_9CYAN</name>
<dbReference type="PATRIC" id="fig|56110.3.peg.3406"/>
<dbReference type="OrthoDB" id="128043at2"/>
<dbReference type="eggNOG" id="COG4244">
    <property type="taxonomic scope" value="Bacteria"/>
</dbReference>
<evidence type="ECO:0000313" key="2">
    <source>
        <dbReference type="EMBL" id="AFY82462.1"/>
    </source>
</evidence>
<protein>
    <recommendedName>
        <fullName evidence="4">Secreted protein</fullName>
    </recommendedName>
</protein>
<dbReference type="InParanoid" id="K9THX0"/>
<dbReference type="KEGG" id="oac:Oscil6304_2860"/>
<gene>
    <name evidence="2" type="ORF">Oscil6304_2860</name>
</gene>
<dbReference type="EMBL" id="CP003607">
    <property type="protein sequence ID" value="AFY82462.1"/>
    <property type="molecule type" value="Genomic_DNA"/>
</dbReference>
<dbReference type="STRING" id="56110.Oscil6304_2860"/>
<dbReference type="AlphaFoldDB" id="K9THX0"/>
<reference evidence="2 3" key="1">
    <citation type="submission" date="2012-06" db="EMBL/GenBank/DDBJ databases">
        <title>Finished chromosome of genome of Oscillatoria acuminata PCC 6304.</title>
        <authorList>
            <consortium name="US DOE Joint Genome Institute"/>
            <person name="Gugger M."/>
            <person name="Coursin T."/>
            <person name="Rippka R."/>
            <person name="Tandeau De Marsac N."/>
            <person name="Huntemann M."/>
            <person name="Wei C.-L."/>
            <person name="Han J."/>
            <person name="Detter J.C."/>
            <person name="Han C."/>
            <person name="Tapia R."/>
            <person name="Davenport K."/>
            <person name="Daligault H."/>
            <person name="Erkkila T."/>
            <person name="Gu W."/>
            <person name="Munk A.C.C."/>
            <person name="Teshima H."/>
            <person name="Xu Y."/>
            <person name="Chain P."/>
            <person name="Chen A."/>
            <person name="Krypides N."/>
            <person name="Mavromatis K."/>
            <person name="Markowitz V."/>
            <person name="Szeto E."/>
            <person name="Ivanova N."/>
            <person name="Mikhailova N."/>
            <person name="Ovchinnikova G."/>
            <person name="Pagani I."/>
            <person name="Pati A."/>
            <person name="Goodwin L."/>
            <person name="Peters L."/>
            <person name="Pitluck S."/>
            <person name="Woyke T."/>
            <person name="Kerfeld C."/>
        </authorList>
    </citation>
    <scope>NUCLEOTIDE SEQUENCE [LARGE SCALE GENOMIC DNA]</scope>
    <source>
        <strain evidence="2 3">PCC 6304</strain>
    </source>
</reference>
<feature type="compositionally biased region" description="Basic and acidic residues" evidence="1">
    <location>
        <begin position="39"/>
        <end position="49"/>
    </location>
</feature>
<dbReference type="Proteomes" id="UP000010367">
    <property type="component" value="Chromosome"/>
</dbReference>
<sequence length="306" mass="33422">MNRLVIAAAIASSLLVIPGCYTPTSEASSNESSEVEGMESNHPEAMGDGHHHHHHQQHQSDSHSEHSEEGHGEPQQATLAKLTVPSAIAANLPVVLGIDIQDTAGNPVSEFDIVHEKTMHLIVVSDDLQFFSHLHPTQNEAGQFQVENIFPSGGNYTLFADYKPTGDAQRVSALKTTVAGNPSPPPEMTLMRSQTLGNTQVGLMLPQEEISAGEPITIAFHLEDVQTQTMVNDLQPYLGELGHLVIVKQSDSPTEVDYIHAHPLPNHGPGHLEFMAQFPEPGNYKMWGEFNRNGEMIAAEFWVTVQ</sequence>
<dbReference type="RefSeq" id="WP_015149098.1">
    <property type="nucleotide sequence ID" value="NC_019693.1"/>
</dbReference>
<organism evidence="2 3">
    <name type="scientific">Oscillatoria acuminata PCC 6304</name>
    <dbReference type="NCBI Taxonomy" id="56110"/>
    <lineage>
        <taxon>Bacteria</taxon>
        <taxon>Bacillati</taxon>
        <taxon>Cyanobacteriota</taxon>
        <taxon>Cyanophyceae</taxon>
        <taxon>Oscillatoriophycideae</taxon>
        <taxon>Oscillatoriales</taxon>
        <taxon>Oscillatoriaceae</taxon>
        <taxon>Oscillatoria</taxon>
    </lineage>
</organism>
<proteinExistence type="predicted"/>
<keyword evidence="3" id="KW-1185">Reference proteome</keyword>
<evidence type="ECO:0008006" key="4">
    <source>
        <dbReference type="Google" id="ProtNLM"/>
    </source>
</evidence>
<feature type="region of interest" description="Disordered" evidence="1">
    <location>
        <begin position="23"/>
        <end position="76"/>
    </location>
</feature>
<feature type="compositionally biased region" description="Basic and acidic residues" evidence="1">
    <location>
        <begin position="58"/>
        <end position="72"/>
    </location>
</feature>
<dbReference type="HOGENOM" id="CLU_055269_0_1_3"/>
<evidence type="ECO:0000313" key="3">
    <source>
        <dbReference type="Proteomes" id="UP000010367"/>
    </source>
</evidence>